<dbReference type="Proteomes" id="UP000265618">
    <property type="component" value="Unassembled WGS sequence"/>
</dbReference>
<accession>A0A391NKW3</accession>
<organism evidence="1 2">
    <name type="scientific">Kipferlia bialata</name>
    <dbReference type="NCBI Taxonomy" id="797122"/>
    <lineage>
        <taxon>Eukaryota</taxon>
        <taxon>Metamonada</taxon>
        <taxon>Carpediemonas-like organisms</taxon>
        <taxon>Kipferlia</taxon>
    </lineage>
</organism>
<proteinExistence type="predicted"/>
<evidence type="ECO:0000313" key="1">
    <source>
        <dbReference type="EMBL" id="GCA62654.1"/>
    </source>
</evidence>
<sequence length="27" mass="2768">MGALCSCCTGKKDRQVLIVGLDNAGKS</sequence>
<dbReference type="EMBL" id="BDIP01001095">
    <property type="protein sequence ID" value="GCA62654.1"/>
    <property type="molecule type" value="Genomic_DNA"/>
</dbReference>
<gene>
    <name evidence="1" type="ORF">KIPB_004903</name>
</gene>
<keyword evidence="2" id="KW-1185">Reference proteome</keyword>
<dbReference type="AlphaFoldDB" id="A0A391NKW3"/>
<feature type="non-terminal residue" evidence="1">
    <location>
        <position position="27"/>
    </location>
</feature>
<evidence type="ECO:0000313" key="2">
    <source>
        <dbReference type="Proteomes" id="UP000265618"/>
    </source>
</evidence>
<protein>
    <submittedName>
        <fullName evidence="1">Uncharacterized protein</fullName>
    </submittedName>
</protein>
<comment type="caution">
    <text evidence="1">The sequence shown here is derived from an EMBL/GenBank/DDBJ whole genome shotgun (WGS) entry which is preliminary data.</text>
</comment>
<name>A0A391NKW3_9EUKA</name>
<reference evidence="1 2" key="1">
    <citation type="journal article" date="2018" name="PLoS ONE">
        <title>The draft genome of Kipferlia bialata reveals reductive genome evolution in fornicate parasites.</title>
        <authorList>
            <person name="Tanifuji G."/>
            <person name="Takabayashi S."/>
            <person name="Kume K."/>
            <person name="Takagi M."/>
            <person name="Nakayama T."/>
            <person name="Kamikawa R."/>
            <person name="Inagaki Y."/>
            <person name="Hashimoto T."/>
        </authorList>
    </citation>
    <scope>NUCLEOTIDE SEQUENCE [LARGE SCALE GENOMIC DNA]</scope>
    <source>
        <strain evidence="1">NY0173</strain>
    </source>
</reference>